<dbReference type="InterPro" id="IPR038196">
    <property type="entry name" value="Med25_PTOV_sf"/>
</dbReference>
<protein>
    <submittedName>
        <fullName evidence="2">Mediator of RNA polymerase II transcription subunit 25</fullName>
    </submittedName>
</protein>
<proteinExistence type="predicted"/>
<dbReference type="Pfam" id="PF11232">
    <property type="entry name" value="Med25"/>
    <property type="match status" value="1"/>
</dbReference>
<dbReference type="AlphaFoldDB" id="A0A4C1V5P2"/>
<comment type="caution">
    <text evidence="2">The sequence shown here is derived from an EMBL/GenBank/DDBJ whole genome shotgun (WGS) entry which is preliminary data.</text>
</comment>
<sequence length="120" mass="13063">MQATQPPRGGVQRRAVELGAGRGVLTIAAPAGPSAQPTVPQRTFIWTGILEWMEKLKGDQQKVTKHLPCQVSVSSKDMEPELKVDAWPNKLLMQLMPKQLISNIGAVPQRQQISGVPFAA</sequence>
<gene>
    <name evidence="2" type="primary">MED25</name>
    <name evidence="2" type="ORF">EVAR_30699_1</name>
</gene>
<evidence type="ECO:0000313" key="3">
    <source>
        <dbReference type="Proteomes" id="UP000299102"/>
    </source>
</evidence>
<evidence type="ECO:0000259" key="1">
    <source>
        <dbReference type="Pfam" id="PF11232"/>
    </source>
</evidence>
<dbReference type="InterPro" id="IPR021394">
    <property type="entry name" value="Med25_PTOV"/>
</dbReference>
<reference evidence="2 3" key="1">
    <citation type="journal article" date="2019" name="Commun. Biol.">
        <title>The bagworm genome reveals a unique fibroin gene that provides high tensile strength.</title>
        <authorList>
            <person name="Kono N."/>
            <person name="Nakamura H."/>
            <person name="Ohtoshi R."/>
            <person name="Tomita M."/>
            <person name="Numata K."/>
            <person name="Arakawa K."/>
        </authorList>
    </citation>
    <scope>NUCLEOTIDE SEQUENCE [LARGE SCALE GENOMIC DNA]</scope>
</reference>
<dbReference type="Gene3D" id="2.40.290.30">
    <property type="entry name" value="Mediator complex subunit 25, ACID domain"/>
    <property type="match status" value="1"/>
</dbReference>
<accession>A0A4C1V5P2</accession>
<dbReference type="STRING" id="151549.A0A4C1V5P2"/>
<dbReference type="Proteomes" id="UP000299102">
    <property type="component" value="Unassembled WGS sequence"/>
</dbReference>
<organism evidence="2 3">
    <name type="scientific">Eumeta variegata</name>
    <name type="common">Bagworm moth</name>
    <name type="synonym">Eumeta japonica</name>
    <dbReference type="NCBI Taxonomy" id="151549"/>
    <lineage>
        <taxon>Eukaryota</taxon>
        <taxon>Metazoa</taxon>
        <taxon>Ecdysozoa</taxon>
        <taxon>Arthropoda</taxon>
        <taxon>Hexapoda</taxon>
        <taxon>Insecta</taxon>
        <taxon>Pterygota</taxon>
        <taxon>Neoptera</taxon>
        <taxon>Endopterygota</taxon>
        <taxon>Lepidoptera</taxon>
        <taxon>Glossata</taxon>
        <taxon>Ditrysia</taxon>
        <taxon>Tineoidea</taxon>
        <taxon>Psychidae</taxon>
        <taxon>Oiketicinae</taxon>
        <taxon>Eumeta</taxon>
    </lineage>
</organism>
<feature type="domain" description="Mediator complex subunit Med25 PTOV" evidence="1">
    <location>
        <begin position="41"/>
        <end position="110"/>
    </location>
</feature>
<dbReference type="OrthoDB" id="7690434at2759"/>
<evidence type="ECO:0000313" key="2">
    <source>
        <dbReference type="EMBL" id="GBP34148.1"/>
    </source>
</evidence>
<dbReference type="EMBL" id="BGZK01000285">
    <property type="protein sequence ID" value="GBP34148.1"/>
    <property type="molecule type" value="Genomic_DNA"/>
</dbReference>
<keyword evidence="3" id="KW-1185">Reference proteome</keyword>
<name>A0A4C1V5P2_EUMVA</name>